<dbReference type="PANTHER" id="PTHR36439:SF1">
    <property type="entry name" value="DUF1697 DOMAIN-CONTAINING PROTEIN"/>
    <property type="match status" value="1"/>
</dbReference>
<protein>
    <recommendedName>
        <fullName evidence="3">DUF1697 domain-containing protein</fullName>
    </recommendedName>
</protein>
<dbReference type="Proteomes" id="UP000008229">
    <property type="component" value="Chromosome"/>
</dbReference>
<dbReference type="KEGG" id="cwo:Cwoe_4791"/>
<dbReference type="EMBL" id="CP001854">
    <property type="protein sequence ID" value="ADB53204.1"/>
    <property type="molecule type" value="Genomic_DNA"/>
</dbReference>
<dbReference type="SUPFAM" id="SSF160379">
    <property type="entry name" value="SP0830-like"/>
    <property type="match status" value="1"/>
</dbReference>
<reference evidence="2" key="2">
    <citation type="submission" date="2010-01" db="EMBL/GenBank/DDBJ databases">
        <title>The complete genome of Conexibacter woesei DSM 14684.</title>
        <authorList>
            <consortium name="US DOE Joint Genome Institute (JGI-PGF)"/>
            <person name="Lucas S."/>
            <person name="Copeland A."/>
            <person name="Lapidus A."/>
            <person name="Glavina del Rio T."/>
            <person name="Dalin E."/>
            <person name="Tice H."/>
            <person name="Bruce D."/>
            <person name="Goodwin L."/>
            <person name="Pitluck S."/>
            <person name="Kyrpides N."/>
            <person name="Mavromatis K."/>
            <person name="Ivanova N."/>
            <person name="Mikhailova N."/>
            <person name="Chertkov O."/>
            <person name="Brettin T."/>
            <person name="Detter J.C."/>
            <person name="Han C."/>
            <person name="Larimer F."/>
            <person name="Land M."/>
            <person name="Hauser L."/>
            <person name="Markowitz V."/>
            <person name="Cheng J.-F."/>
            <person name="Hugenholtz P."/>
            <person name="Woyke T."/>
            <person name="Wu D."/>
            <person name="Pukall R."/>
            <person name="Steenblock K."/>
            <person name="Schneider S."/>
            <person name="Klenk H.-P."/>
            <person name="Eisen J.A."/>
        </authorList>
    </citation>
    <scope>NUCLEOTIDE SEQUENCE [LARGE SCALE GENOMIC DNA]</scope>
    <source>
        <strain evidence="2">DSM 14684 / CIP 108061 / JCM 11494 / NBRC 100937 / ID131577</strain>
    </source>
</reference>
<dbReference type="AlphaFoldDB" id="D3FB12"/>
<reference evidence="1 2" key="1">
    <citation type="journal article" date="2010" name="Stand. Genomic Sci.">
        <title>Complete genome sequence of Conexibacter woesei type strain (ID131577).</title>
        <authorList>
            <person name="Pukall R."/>
            <person name="Lapidus A."/>
            <person name="Glavina Del Rio T."/>
            <person name="Copeland A."/>
            <person name="Tice H."/>
            <person name="Cheng J.-F."/>
            <person name="Lucas S."/>
            <person name="Chen F."/>
            <person name="Nolan M."/>
            <person name="Bruce D."/>
            <person name="Goodwin L."/>
            <person name="Pitluck S."/>
            <person name="Mavromatis K."/>
            <person name="Ivanova N."/>
            <person name="Ovchinnikova G."/>
            <person name="Pati A."/>
            <person name="Chen A."/>
            <person name="Palaniappan K."/>
            <person name="Land M."/>
            <person name="Hauser L."/>
            <person name="Chang Y.-J."/>
            <person name="Jeffries C.D."/>
            <person name="Chain P."/>
            <person name="Meincke L."/>
            <person name="Sims D."/>
            <person name="Brettin T."/>
            <person name="Detter J.C."/>
            <person name="Rohde M."/>
            <person name="Goeker M."/>
            <person name="Bristow J."/>
            <person name="Eisen J.A."/>
            <person name="Markowitz V."/>
            <person name="Kyrpides N.C."/>
            <person name="Klenk H.-P."/>
            <person name="Hugenholtz P."/>
        </authorList>
    </citation>
    <scope>NUCLEOTIDE SEQUENCE [LARGE SCALE GENOMIC DNA]</scope>
    <source>
        <strain evidence="2">DSM 14684 / CIP 108061 / JCM 11494 / NBRC 100937 / ID131577</strain>
    </source>
</reference>
<dbReference type="PANTHER" id="PTHR36439">
    <property type="entry name" value="BLL4334 PROTEIN"/>
    <property type="match status" value="1"/>
</dbReference>
<dbReference type="HOGENOM" id="CLU_106303_2_0_11"/>
<dbReference type="PIRSF" id="PIRSF008502">
    <property type="entry name" value="UCP008502"/>
    <property type="match status" value="1"/>
</dbReference>
<dbReference type="OrthoDB" id="9806494at2"/>
<sequence>MRWIALLRGINVGGSKKVPMARLRELLSGLGYDDVRTYVQSGNAVFDAPETDARTVAQRIERAIEDEFGFGSRITMRTREEWAAVVAANPFPDAVSEPKTLHVVFLSEQVAPSRLDDVDRAAFEPERFELHERELYLWLPDGIGRSKLAATLTERRLGDGVTATARNWRTVATLLELAG</sequence>
<name>D3FB12_CONWI</name>
<dbReference type="Pfam" id="PF08002">
    <property type="entry name" value="DUF1697"/>
    <property type="match status" value="1"/>
</dbReference>
<keyword evidence="2" id="KW-1185">Reference proteome</keyword>
<proteinExistence type="predicted"/>
<dbReference type="Gene3D" id="3.30.70.1280">
    <property type="entry name" value="SP0830-like domains"/>
    <property type="match status" value="1"/>
</dbReference>
<accession>D3FB12</accession>
<evidence type="ECO:0000313" key="2">
    <source>
        <dbReference type="Proteomes" id="UP000008229"/>
    </source>
</evidence>
<evidence type="ECO:0000313" key="1">
    <source>
        <dbReference type="EMBL" id="ADB53204.1"/>
    </source>
</evidence>
<organism evidence="1 2">
    <name type="scientific">Conexibacter woesei (strain DSM 14684 / CCUG 47730 / CIP 108061 / JCM 11494 / NBRC 100937 / ID131577)</name>
    <dbReference type="NCBI Taxonomy" id="469383"/>
    <lineage>
        <taxon>Bacteria</taxon>
        <taxon>Bacillati</taxon>
        <taxon>Actinomycetota</taxon>
        <taxon>Thermoleophilia</taxon>
        <taxon>Solirubrobacterales</taxon>
        <taxon>Conexibacteraceae</taxon>
        <taxon>Conexibacter</taxon>
    </lineage>
</organism>
<evidence type="ECO:0008006" key="3">
    <source>
        <dbReference type="Google" id="ProtNLM"/>
    </source>
</evidence>
<dbReference type="RefSeq" id="WP_012936255.1">
    <property type="nucleotide sequence ID" value="NC_013739.1"/>
</dbReference>
<dbReference type="eggNOG" id="COG3797">
    <property type="taxonomic scope" value="Bacteria"/>
</dbReference>
<gene>
    <name evidence="1" type="ordered locus">Cwoe_4791</name>
</gene>
<dbReference type="InterPro" id="IPR012545">
    <property type="entry name" value="DUF1697"/>
</dbReference>